<evidence type="ECO:0000259" key="1">
    <source>
        <dbReference type="Pfam" id="PF07734"/>
    </source>
</evidence>
<dbReference type="Pfam" id="PF07734">
    <property type="entry name" value="FBA_1"/>
    <property type="match status" value="1"/>
</dbReference>
<feature type="domain" description="F-box associated beta-propeller type 1" evidence="1">
    <location>
        <begin position="39"/>
        <end position="245"/>
    </location>
</feature>
<dbReference type="InterPro" id="IPR006527">
    <property type="entry name" value="F-box-assoc_dom_typ1"/>
</dbReference>
<protein>
    <recommendedName>
        <fullName evidence="1">F-box associated beta-propeller type 1 domain-containing protein</fullName>
    </recommendedName>
</protein>
<dbReference type="InterPro" id="IPR017451">
    <property type="entry name" value="F-box-assoc_interact_dom"/>
</dbReference>
<reference evidence="2 3" key="1">
    <citation type="journal article" date="2016" name="G3 (Bethesda)">
        <title>First Draft Assembly and Annotation of the Genome of a California Endemic Oak Quercus lobata Nee (Fagaceae).</title>
        <authorList>
            <person name="Sork V.L."/>
            <person name="Fitz-Gibbon S.T."/>
            <person name="Puiu D."/>
            <person name="Crepeau M."/>
            <person name="Gugger P.F."/>
            <person name="Sherman R."/>
            <person name="Stevens K."/>
            <person name="Langley C.H."/>
            <person name="Pellegrini M."/>
            <person name="Salzberg S.L."/>
        </authorList>
    </citation>
    <scope>NUCLEOTIDE SEQUENCE [LARGE SCALE GENOMIC DNA]</scope>
    <source>
        <strain evidence="2 3">cv. SW786</strain>
    </source>
</reference>
<dbReference type="OMA" id="SENANMM"/>
<accession>A0A7N2M275</accession>
<dbReference type="AlphaFoldDB" id="A0A7N2M275"/>
<dbReference type="PANTHER" id="PTHR31672">
    <property type="entry name" value="BNACNNG10540D PROTEIN"/>
    <property type="match status" value="1"/>
</dbReference>
<evidence type="ECO:0000313" key="3">
    <source>
        <dbReference type="Proteomes" id="UP000594261"/>
    </source>
</evidence>
<keyword evidence="3" id="KW-1185">Reference proteome</keyword>
<organism evidence="2 3">
    <name type="scientific">Quercus lobata</name>
    <name type="common">Valley oak</name>
    <dbReference type="NCBI Taxonomy" id="97700"/>
    <lineage>
        <taxon>Eukaryota</taxon>
        <taxon>Viridiplantae</taxon>
        <taxon>Streptophyta</taxon>
        <taxon>Embryophyta</taxon>
        <taxon>Tracheophyta</taxon>
        <taxon>Spermatophyta</taxon>
        <taxon>Magnoliopsida</taxon>
        <taxon>eudicotyledons</taxon>
        <taxon>Gunneridae</taxon>
        <taxon>Pentapetalae</taxon>
        <taxon>rosids</taxon>
        <taxon>fabids</taxon>
        <taxon>Fagales</taxon>
        <taxon>Fagaceae</taxon>
        <taxon>Quercus</taxon>
    </lineage>
</organism>
<dbReference type="PANTHER" id="PTHR31672:SF13">
    <property type="entry name" value="F-BOX PROTEIN CPR30-LIKE"/>
    <property type="match status" value="1"/>
</dbReference>
<proteinExistence type="predicted"/>
<dbReference type="InterPro" id="IPR050796">
    <property type="entry name" value="SCF_F-box_component"/>
</dbReference>
<dbReference type="NCBIfam" id="TIGR01640">
    <property type="entry name" value="F_box_assoc_1"/>
    <property type="match status" value="1"/>
</dbReference>
<sequence>MLRSSNGIREARKEKGSAQPRWSKKLGGLRCLYTFLNFHKVIRILSLALRGSQNSLPVVEVYSLSTGEWRILSDNASLPPVCGMLRHERQVFANGALHWLASRNINDYKSRFILVFDLGDEVFREILLPELPSYTSENANMMWTSISAYGNSIAAFQQGIRSGKLNIWVMREYGVASSWTKFSHQCLKLELAKPCPVGFRSNSEVVMRNYSGGLVSWNLDTQKIKGIEINGYFCNFVVSYVESLVLLDKTANGVVT</sequence>
<evidence type="ECO:0000313" key="2">
    <source>
        <dbReference type="EnsemblPlants" id="QL07p003180:mrna"/>
    </source>
</evidence>
<dbReference type="EMBL" id="LRBV02000007">
    <property type="status" value="NOT_ANNOTATED_CDS"/>
    <property type="molecule type" value="Genomic_DNA"/>
</dbReference>
<dbReference type="EnsemblPlants" id="QL07p003180:mrna">
    <property type="protein sequence ID" value="QL07p003180:mrna"/>
    <property type="gene ID" value="QL07p003180"/>
</dbReference>
<dbReference type="Gramene" id="QL07p003180:mrna">
    <property type="protein sequence ID" value="QL07p003180:mrna"/>
    <property type="gene ID" value="QL07p003180"/>
</dbReference>
<reference evidence="2" key="2">
    <citation type="submission" date="2021-01" db="UniProtKB">
        <authorList>
            <consortium name="EnsemblPlants"/>
        </authorList>
    </citation>
    <scope>IDENTIFICATION</scope>
</reference>
<dbReference type="InParanoid" id="A0A7N2M275"/>
<dbReference type="Proteomes" id="UP000594261">
    <property type="component" value="Chromosome 7"/>
</dbReference>
<name>A0A7N2M275_QUELO</name>